<sequence length="225" mass="25975">MDIHRLLNTPPRRRLPSEILETPPPPPPIPLSQLSTQSWDSQNGPRPLCESSFTSVSSQSDLPQTPKKGPYAPTLTRTDRIRIKTAFDFNISPEEIRKQYGYTLSQIQRARSARLTPQVHRRGAKPKIDTPRRSALEKWLLESPSRRHVAWRHIREIAPPDLRLQDCGPYAMQTAFKLVGYGRRLSKRKGFSDDPEVMQERIDFAEEGLTWTPERLFHQVFSDEV</sequence>
<dbReference type="OrthoDB" id="3554730at2759"/>
<accession>A0A2J6SVD4</accession>
<organism evidence="2 3">
    <name type="scientific">Hyaloscypha bicolor E</name>
    <dbReference type="NCBI Taxonomy" id="1095630"/>
    <lineage>
        <taxon>Eukaryota</taxon>
        <taxon>Fungi</taxon>
        <taxon>Dikarya</taxon>
        <taxon>Ascomycota</taxon>
        <taxon>Pezizomycotina</taxon>
        <taxon>Leotiomycetes</taxon>
        <taxon>Helotiales</taxon>
        <taxon>Hyaloscyphaceae</taxon>
        <taxon>Hyaloscypha</taxon>
        <taxon>Hyaloscypha bicolor</taxon>
    </lineage>
</organism>
<evidence type="ECO:0000313" key="3">
    <source>
        <dbReference type="Proteomes" id="UP000235371"/>
    </source>
</evidence>
<feature type="non-terminal residue" evidence="2">
    <location>
        <position position="225"/>
    </location>
</feature>
<dbReference type="GeneID" id="36583706"/>
<keyword evidence="3" id="KW-1185">Reference proteome</keyword>
<feature type="compositionally biased region" description="Low complexity" evidence="1">
    <location>
        <begin position="1"/>
        <end position="10"/>
    </location>
</feature>
<feature type="region of interest" description="Disordered" evidence="1">
    <location>
        <begin position="1"/>
        <end position="76"/>
    </location>
</feature>
<proteinExistence type="predicted"/>
<dbReference type="InParanoid" id="A0A2J6SVD4"/>
<dbReference type="Proteomes" id="UP000235371">
    <property type="component" value="Unassembled WGS sequence"/>
</dbReference>
<name>A0A2J6SVD4_9HELO</name>
<evidence type="ECO:0000313" key="2">
    <source>
        <dbReference type="EMBL" id="PMD54737.1"/>
    </source>
</evidence>
<protein>
    <submittedName>
        <fullName evidence="2">Uncharacterized protein</fullName>
    </submittedName>
</protein>
<evidence type="ECO:0000256" key="1">
    <source>
        <dbReference type="SAM" id="MobiDB-lite"/>
    </source>
</evidence>
<dbReference type="RefSeq" id="XP_024731641.1">
    <property type="nucleotide sequence ID" value="XM_024875627.1"/>
</dbReference>
<reference evidence="2 3" key="1">
    <citation type="submission" date="2016-04" db="EMBL/GenBank/DDBJ databases">
        <title>A degradative enzymes factory behind the ericoid mycorrhizal symbiosis.</title>
        <authorList>
            <consortium name="DOE Joint Genome Institute"/>
            <person name="Martino E."/>
            <person name="Morin E."/>
            <person name="Grelet G."/>
            <person name="Kuo A."/>
            <person name="Kohler A."/>
            <person name="Daghino S."/>
            <person name="Barry K."/>
            <person name="Choi C."/>
            <person name="Cichocki N."/>
            <person name="Clum A."/>
            <person name="Copeland A."/>
            <person name="Hainaut M."/>
            <person name="Haridas S."/>
            <person name="Labutti K."/>
            <person name="Lindquist E."/>
            <person name="Lipzen A."/>
            <person name="Khouja H.-R."/>
            <person name="Murat C."/>
            <person name="Ohm R."/>
            <person name="Olson A."/>
            <person name="Spatafora J."/>
            <person name="Veneault-Fourrey C."/>
            <person name="Henrissat B."/>
            <person name="Grigoriev I."/>
            <person name="Martin F."/>
            <person name="Perotto S."/>
        </authorList>
    </citation>
    <scope>NUCLEOTIDE SEQUENCE [LARGE SCALE GENOMIC DNA]</scope>
    <source>
        <strain evidence="2 3">E</strain>
    </source>
</reference>
<dbReference type="AlphaFoldDB" id="A0A2J6SVD4"/>
<gene>
    <name evidence="2" type="ORF">K444DRAFT_539427</name>
</gene>
<feature type="compositionally biased region" description="Polar residues" evidence="1">
    <location>
        <begin position="51"/>
        <end position="63"/>
    </location>
</feature>
<dbReference type="EMBL" id="KZ613859">
    <property type="protein sequence ID" value="PMD54737.1"/>
    <property type="molecule type" value="Genomic_DNA"/>
</dbReference>